<name>A0A1L9NNB9_ASPTC</name>
<keyword evidence="2" id="KW-1185">Reference proteome</keyword>
<evidence type="ECO:0000313" key="2">
    <source>
        <dbReference type="Proteomes" id="UP000184304"/>
    </source>
</evidence>
<sequence length="55" mass="6186">MSDKLTRVAIVNSDKVSFLYPAAYAANNHVSTLQRILRHLAWLVIVQTQEMSPGM</sequence>
<dbReference type="VEuPathDB" id="FungiDB:ASPTUDRAFT_37480"/>
<proteinExistence type="predicted"/>
<reference evidence="2" key="1">
    <citation type="journal article" date="2017" name="Genome Biol.">
        <title>Comparative genomics reveals high biological diversity and specific adaptations in the industrially and medically important fungal genus Aspergillus.</title>
        <authorList>
            <person name="de Vries R.P."/>
            <person name="Riley R."/>
            <person name="Wiebenga A."/>
            <person name="Aguilar-Osorio G."/>
            <person name="Amillis S."/>
            <person name="Uchima C.A."/>
            <person name="Anderluh G."/>
            <person name="Asadollahi M."/>
            <person name="Askin M."/>
            <person name="Barry K."/>
            <person name="Battaglia E."/>
            <person name="Bayram O."/>
            <person name="Benocci T."/>
            <person name="Braus-Stromeyer S.A."/>
            <person name="Caldana C."/>
            <person name="Canovas D."/>
            <person name="Cerqueira G.C."/>
            <person name="Chen F."/>
            <person name="Chen W."/>
            <person name="Choi C."/>
            <person name="Clum A."/>
            <person name="Dos Santos R.A."/>
            <person name="Damasio A.R."/>
            <person name="Diallinas G."/>
            <person name="Emri T."/>
            <person name="Fekete E."/>
            <person name="Flipphi M."/>
            <person name="Freyberg S."/>
            <person name="Gallo A."/>
            <person name="Gournas C."/>
            <person name="Habgood R."/>
            <person name="Hainaut M."/>
            <person name="Harispe M.L."/>
            <person name="Henrissat B."/>
            <person name="Hilden K.S."/>
            <person name="Hope R."/>
            <person name="Hossain A."/>
            <person name="Karabika E."/>
            <person name="Karaffa L."/>
            <person name="Karanyi Z."/>
            <person name="Krasevec N."/>
            <person name="Kuo A."/>
            <person name="Kusch H."/>
            <person name="LaButti K."/>
            <person name="Lagendijk E.L."/>
            <person name="Lapidus A."/>
            <person name="Levasseur A."/>
            <person name="Lindquist E."/>
            <person name="Lipzen A."/>
            <person name="Logrieco A.F."/>
            <person name="MacCabe A."/>
            <person name="Maekelae M.R."/>
            <person name="Malavazi I."/>
            <person name="Melin P."/>
            <person name="Meyer V."/>
            <person name="Mielnichuk N."/>
            <person name="Miskei M."/>
            <person name="Molnar A.P."/>
            <person name="Mule G."/>
            <person name="Ngan C.Y."/>
            <person name="Orejas M."/>
            <person name="Orosz E."/>
            <person name="Ouedraogo J.P."/>
            <person name="Overkamp K.M."/>
            <person name="Park H.-S."/>
            <person name="Perrone G."/>
            <person name="Piumi F."/>
            <person name="Punt P.J."/>
            <person name="Ram A.F."/>
            <person name="Ramon A."/>
            <person name="Rauscher S."/>
            <person name="Record E."/>
            <person name="Riano-Pachon D.M."/>
            <person name="Robert V."/>
            <person name="Roehrig J."/>
            <person name="Ruller R."/>
            <person name="Salamov A."/>
            <person name="Salih N.S."/>
            <person name="Samson R.A."/>
            <person name="Sandor E."/>
            <person name="Sanguinetti M."/>
            <person name="Schuetze T."/>
            <person name="Sepcic K."/>
            <person name="Shelest E."/>
            <person name="Sherlock G."/>
            <person name="Sophianopoulou V."/>
            <person name="Squina F.M."/>
            <person name="Sun H."/>
            <person name="Susca A."/>
            <person name="Todd R.B."/>
            <person name="Tsang A."/>
            <person name="Unkles S.E."/>
            <person name="van de Wiele N."/>
            <person name="van Rossen-Uffink D."/>
            <person name="Oliveira J.V."/>
            <person name="Vesth T.C."/>
            <person name="Visser J."/>
            <person name="Yu J.-H."/>
            <person name="Zhou M."/>
            <person name="Andersen M.R."/>
            <person name="Archer D.B."/>
            <person name="Baker S.E."/>
            <person name="Benoit I."/>
            <person name="Brakhage A.A."/>
            <person name="Braus G.H."/>
            <person name="Fischer R."/>
            <person name="Frisvad J.C."/>
            <person name="Goldman G.H."/>
            <person name="Houbraken J."/>
            <person name="Oakley B."/>
            <person name="Pocsi I."/>
            <person name="Scazzocchio C."/>
            <person name="Seiboth B."/>
            <person name="vanKuyk P.A."/>
            <person name="Wortman J."/>
            <person name="Dyer P.S."/>
            <person name="Grigoriev I.V."/>
        </authorList>
    </citation>
    <scope>NUCLEOTIDE SEQUENCE [LARGE SCALE GENOMIC DNA]</scope>
    <source>
        <strain evidence="2">CBS 134.48</strain>
    </source>
</reference>
<dbReference type="EMBL" id="KV878176">
    <property type="protein sequence ID" value="OJI90721.1"/>
    <property type="molecule type" value="Genomic_DNA"/>
</dbReference>
<dbReference type="Proteomes" id="UP000184304">
    <property type="component" value="Unassembled WGS sequence"/>
</dbReference>
<evidence type="ECO:0000313" key="1">
    <source>
        <dbReference type="EMBL" id="OJI90721.1"/>
    </source>
</evidence>
<accession>A0A1L9NNB9</accession>
<gene>
    <name evidence="1" type="ORF">ASPTUDRAFT_37480</name>
</gene>
<dbReference type="AlphaFoldDB" id="A0A1L9NNB9"/>
<organism evidence="1 2">
    <name type="scientific">Aspergillus tubingensis (strain CBS 134.48)</name>
    <dbReference type="NCBI Taxonomy" id="767770"/>
    <lineage>
        <taxon>Eukaryota</taxon>
        <taxon>Fungi</taxon>
        <taxon>Dikarya</taxon>
        <taxon>Ascomycota</taxon>
        <taxon>Pezizomycotina</taxon>
        <taxon>Eurotiomycetes</taxon>
        <taxon>Eurotiomycetidae</taxon>
        <taxon>Eurotiales</taxon>
        <taxon>Aspergillaceae</taxon>
        <taxon>Aspergillus</taxon>
        <taxon>Aspergillus subgen. Circumdati</taxon>
    </lineage>
</organism>
<protein>
    <submittedName>
        <fullName evidence="1">Uncharacterized protein</fullName>
    </submittedName>
</protein>